<proteinExistence type="predicted"/>
<evidence type="ECO:0000256" key="1">
    <source>
        <dbReference type="SAM" id="MobiDB-lite"/>
    </source>
</evidence>
<organism evidence="2 3">
    <name type="scientific">Vitis vinifera</name>
    <name type="common">Grape</name>
    <dbReference type="NCBI Taxonomy" id="29760"/>
    <lineage>
        <taxon>Eukaryota</taxon>
        <taxon>Viridiplantae</taxon>
        <taxon>Streptophyta</taxon>
        <taxon>Embryophyta</taxon>
        <taxon>Tracheophyta</taxon>
        <taxon>Spermatophyta</taxon>
        <taxon>Magnoliopsida</taxon>
        <taxon>eudicotyledons</taxon>
        <taxon>Gunneridae</taxon>
        <taxon>Pentapetalae</taxon>
        <taxon>rosids</taxon>
        <taxon>Vitales</taxon>
        <taxon>Vitaceae</taxon>
        <taxon>Viteae</taxon>
        <taxon>Vitis</taxon>
    </lineage>
</organism>
<accession>A0A438DDF4</accession>
<dbReference type="AlphaFoldDB" id="A0A438DDF4"/>
<feature type="region of interest" description="Disordered" evidence="1">
    <location>
        <begin position="305"/>
        <end position="346"/>
    </location>
</feature>
<feature type="compositionally biased region" description="Polar residues" evidence="1">
    <location>
        <begin position="328"/>
        <end position="337"/>
    </location>
</feature>
<evidence type="ECO:0000313" key="2">
    <source>
        <dbReference type="EMBL" id="RVW33449.1"/>
    </source>
</evidence>
<dbReference type="Proteomes" id="UP000288805">
    <property type="component" value="Unassembled WGS sequence"/>
</dbReference>
<dbReference type="EMBL" id="QGNW01001679">
    <property type="protein sequence ID" value="RVW33449.1"/>
    <property type="molecule type" value="Genomic_DNA"/>
</dbReference>
<name>A0A438DDF4_VITVI</name>
<comment type="caution">
    <text evidence="2">The sequence shown here is derived from an EMBL/GenBank/DDBJ whole genome shotgun (WGS) entry which is preliminary data.</text>
</comment>
<sequence>MSVATIGKLQENTRALCKMAAKSFRSQRLISQPCEIGLQLGSSTRLLPVHDYSWHPESYAIHFTINGRHGILEARHIGEALQIPFELEDPSVFCQWSQYLRGTWSVFYPGGHLHIRSFYGGASTWILLVDVVLLSNLFPFQHSIHRRGAILDALFRISEGFYFGPHHLIMVSLIHFEEKVHRKKLQGRTPFHYYSRERSTLDKWNQLAGYSTPPGAPPIVAPLVSPQADCPFTFEYSITISTSEFRALVHTFQTTHHPHTASSRKWLRCVPIRTSRLLYSAKFQQHLGLLPLLQLDLPTSSEPLAPVEDTIPPEDTTIVEVRIPPPQEATTATSEDASSPPEAPTT</sequence>
<gene>
    <name evidence="2" type="ORF">CK203_098858</name>
</gene>
<reference evidence="2 3" key="1">
    <citation type="journal article" date="2018" name="PLoS Genet.">
        <title>Population sequencing reveals clonal diversity and ancestral inbreeding in the grapevine cultivar Chardonnay.</title>
        <authorList>
            <person name="Roach M.J."/>
            <person name="Johnson D.L."/>
            <person name="Bohlmann J."/>
            <person name="van Vuuren H.J."/>
            <person name="Jones S.J."/>
            <person name="Pretorius I.S."/>
            <person name="Schmidt S.A."/>
            <person name="Borneman A.R."/>
        </authorList>
    </citation>
    <scope>NUCLEOTIDE SEQUENCE [LARGE SCALE GENOMIC DNA]</scope>
    <source>
        <strain evidence="3">cv. Chardonnay</strain>
        <tissue evidence="2">Leaf</tissue>
    </source>
</reference>
<protein>
    <submittedName>
        <fullName evidence="2">Uncharacterized protein</fullName>
    </submittedName>
</protein>
<evidence type="ECO:0000313" key="3">
    <source>
        <dbReference type="Proteomes" id="UP000288805"/>
    </source>
</evidence>